<dbReference type="InterPro" id="IPR029053">
    <property type="entry name" value="Viral_coat"/>
</dbReference>
<organism evidence="9">
    <name type="scientific">Riboviria sp</name>
    <dbReference type="NCBI Taxonomy" id="2585031"/>
    <lineage>
        <taxon>Viruses</taxon>
        <taxon>Riboviria</taxon>
    </lineage>
</organism>
<feature type="domain" description="Icosahedral viral capsid protein S" evidence="8">
    <location>
        <begin position="10"/>
        <end position="201"/>
    </location>
</feature>
<evidence type="ECO:0000259" key="8">
    <source>
        <dbReference type="Pfam" id="PF00729"/>
    </source>
</evidence>
<evidence type="ECO:0000256" key="5">
    <source>
        <dbReference type="ARBA" id="ARBA00022844"/>
    </source>
</evidence>
<dbReference type="GO" id="GO:0005198">
    <property type="term" value="F:structural molecule activity"/>
    <property type="evidence" value="ECO:0007669"/>
    <property type="project" value="InterPro"/>
</dbReference>
<evidence type="ECO:0000256" key="1">
    <source>
        <dbReference type="ARBA" id="ARBA00004328"/>
    </source>
</evidence>
<comment type="subcellular location">
    <subcellularLocation>
        <location evidence="1">Virion</location>
    </subcellularLocation>
</comment>
<accession>A0A514D577</accession>
<proteinExistence type="inferred from homology"/>
<dbReference type="PRINTS" id="PR00233">
    <property type="entry name" value="ICOSAHEDRAL"/>
</dbReference>
<evidence type="ECO:0000256" key="2">
    <source>
        <dbReference type="ARBA" id="ARBA00007446"/>
    </source>
</evidence>
<evidence type="ECO:0000256" key="7">
    <source>
        <dbReference type="SAM" id="MobiDB-lite"/>
    </source>
</evidence>
<feature type="compositionally biased region" description="Basic residues" evidence="7">
    <location>
        <begin position="19"/>
        <end position="28"/>
    </location>
</feature>
<comment type="similarity">
    <text evidence="2">Belongs to the icosahedral plant coat protein family.</text>
</comment>
<evidence type="ECO:0000256" key="3">
    <source>
        <dbReference type="ARBA" id="ARBA00018091"/>
    </source>
</evidence>
<dbReference type="GO" id="GO:0039617">
    <property type="term" value="C:T=3 icosahedral viral capsid"/>
    <property type="evidence" value="ECO:0007669"/>
    <property type="project" value="UniProtKB-KW"/>
</dbReference>
<dbReference type="InterPro" id="IPR000937">
    <property type="entry name" value="Capsid_prot_S-dom_vir"/>
</dbReference>
<keyword evidence="6" id="KW-1142">T=3 icosahedral capsid protein</keyword>
<keyword evidence="4" id="KW-0167">Capsid protein</keyword>
<sequence>MAKKKTNTTKNAPVAQGQRRSKKGPRVSHRGDGGVIVANTEYIQDVSDTGGTILGIDINPGLSTSFPWLSKMAHSFETYKFRRLVYRYSPTCSTSAAGVIVMAVDYDASDGPPGDKVALSSFSGSERINVWGSVNLKVEPKPQPIWYYVSPDTTTTNPTGTDIKLYDVGILFYGVFNTSGNQGTLGELVVDYEVEFSTPQTASPLGPSARITWPAPLGGNTSSSVYVGATVTSNADIVVSTNTMTFKTPGQYLIEVLGAAQTGSVWNISNMFTPSLSTKGVSTNLTWADAIGVTATTGPGAIYGAILLVASAGAALILTPNAYATGASVCYFSKMRVANYVVSFG</sequence>
<evidence type="ECO:0000256" key="4">
    <source>
        <dbReference type="ARBA" id="ARBA00022561"/>
    </source>
</evidence>
<dbReference type="Pfam" id="PF00729">
    <property type="entry name" value="Viral_coat"/>
    <property type="match status" value="1"/>
</dbReference>
<feature type="region of interest" description="Disordered" evidence="7">
    <location>
        <begin position="1"/>
        <end position="32"/>
    </location>
</feature>
<dbReference type="EMBL" id="MN034358">
    <property type="protein sequence ID" value="QDH88778.1"/>
    <property type="molecule type" value="Genomic_DNA"/>
</dbReference>
<dbReference type="Gene3D" id="2.60.120.20">
    <property type="match status" value="1"/>
</dbReference>
<evidence type="ECO:0000313" key="9">
    <source>
        <dbReference type="EMBL" id="QDH88778.1"/>
    </source>
</evidence>
<evidence type="ECO:0000256" key="6">
    <source>
        <dbReference type="ARBA" id="ARBA00023060"/>
    </source>
</evidence>
<name>A0A514D577_9VIRU</name>
<keyword evidence="5" id="KW-0946">Virion</keyword>
<gene>
    <name evidence="9" type="ORF">H4BulkLitter24180_000003</name>
</gene>
<dbReference type="SUPFAM" id="SSF88633">
    <property type="entry name" value="Positive stranded ssRNA viruses"/>
    <property type="match status" value="1"/>
</dbReference>
<reference evidence="9" key="1">
    <citation type="submission" date="2019-05" db="EMBL/GenBank/DDBJ databases">
        <title>Metatranscriptomic reconstruction reveals RNA viruses with the potential to shape carbon cycling in soil.</title>
        <authorList>
            <person name="Starr E.P."/>
            <person name="Nuccio E."/>
            <person name="Pett-Ridge J."/>
            <person name="Banfield J.F."/>
            <person name="Firestone M.K."/>
        </authorList>
    </citation>
    <scope>NUCLEOTIDE SEQUENCE</scope>
    <source>
        <strain evidence="9">H4_Bulk_Litter_24_scaffold_180</strain>
    </source>
</reference>
<protein>
    <recommendedName>
        <fullName evidence="3">Capsid protein</fullName>
    </recommendedName>
</protein>